<feature type="compositionally biased region" description="Low complexity" evidence="1">
    <location>
        <begin position="134"/>
        <end position="146"/>
    </location>
</feature>
<keyword evidence="4" id="KW-1185">Reference proteome</keyword>
<evidence type="ECO:0000313" key="4">
    <source>
        <dbReference type="Proteomes" id="UP001162001"/>
    </source>
</evidence>
<accession>A0A7D3V8K7</accession>
<reference evidence="3 4" key="1">
    <citation type="submission" date="2020-04" db="EMBL/GenBank/DDBJ databases">
        <title>Advantages and limits of metagenomic assembly and binning of a giant virus.</title>
        <authorList>
            <person name="Schulz F."/>
            <person name="Andreani J."/>
            <person name="Francis R."/>
            <person name="Boudjemaa H."/>
            <person name="Bou Khalil J.Y."/>
            <person name="Lee J."/>
            <person name="La Scola B."/>
            <person name="Woyke T."/>
        </authorList>
    </citation>
    <scope>NUCLEOTIDE SEQUENCE [LARGE SCALE GENOMIC DNA]</scope>
    <source>
        <strain evidence="3 4">FV1/VV64</strain>
    </source>
</reference>
<dbReference type="SMART" id="SM00652">
    <property type="entry name" value="eIF1a"/>
    <property type="match status" value="1"/>
</dbReference>
<keyword evidence="3" id="KW-0396">Initiation factor</keyword>
<dbReference type="InterPro" id="IPR001253">
    <property type="entry name" value="TIF_eIF-1A"/>
</dbReference>
<organism evidence="3 4">
    <name type="scientific">Fadolivirus FV1/VV64</name>
    <dbReference type="NCBI Taxonomy" id="3070911"/>
    <lineage>
        <taxon>Viruses</taxon>
        <taxon>Varidnaviria</taxon>
        <taxon>Bamfordvirae</taxon>
        <taxon>Nucleocytoviricota</taxon>
        <taxon>Megaviricetes</taxon>
        <taxon>Imitervirales</taxon>
        <taxon>Mimiviridae</taxon>
        <taxon>Klosneuvirinae</taxon>
        <taxon>Fadolivirus</taxon>
        <taxon>Fadolivirus algeromassiliense</taxon>
    </lineage>
</organism>
<feature type="compositionally biased region" description="Basic residues" evidence="1">
    <location>
        <begin position="9"/>
        <end position="19"/>
    </location>
</feature>
<feature type="domain" description="S1-like" evidence="2">
    <location>
        <begin position="26"/>
        <end position="101"/>
    </location>
</feature>
<name>A0A7D3V8K7_9VIRU</name>
<feature type="region of interest" description="Disordered" evidence="1">
    <location>
        <begin position="132"/>
        <end position="151"/>
    </location>
</feature>
<dbReference type="GO" id="GO:0003723">
    <property type="term" value="F:RNA binding"/>
    <property type="evidence" value="ECO:0007669"/>
    <property type="project" value="InterPro"/>
</dbReference>
<dbReference type="HAMAP" id="MF_00216">
    <property type="entry name" value="aIF_1A"/>
    <property type="match status" value="1"/>
</dbReference>
<dbReference type="Pfam" id="PF01176">
    <property type="entry name" value="eIF-1a"/>
    <property type="match status" value="1"/>
</dbReference>
<dbReference type="SUPFAM" id="SSF50249">
    <property type="entry name" value="Nucleic acid-binding proteins"/>
    <property type="match status" value="1"/>
</dbReference>
<gene>
    <name evidence="3" type="ORF">Fadolivirus_1_219</name>
</gene>
<dbReference type="Gene3D" id="2.40.50.140">
    <property type="entry name" value="Nucleic acid-binding proteins"/>
    <property type="match status" value="1"/>
</dbReference>
<dbReference type="EMBL" id="MT418680">
    <property type="protein sequence ID" value="QKF93677.1"/>
    <property type="molecule type" value="Genomic_DNA"/>
</dbReference>
<sequence>MPRSNITGGKHHKKGKKHKGPVDIKQDNRIETAAMNQVYASIKKKVGGSRLLVECSDGKERSAIIPGKFFKKVWMNVGDIVLCDLNVGSDDSLCYISHKYTNKDANVLKSQGKFTFEIVEDKDDMGGFKYADGNSQTTKSSNNTNTIDNLDSDEEDDAFVIHNPNRKQQLGNKDEDSSQSKSNKENNDDSDSDSDSDVDINDL</sequence>
<protein>
    <submittedName>
        <fullName evidence="3">Translation initiation factor 1a</fullName>
    </submittedName>
</protein>
<proteinExistence type="inferred from homology"/>
<evidence type="ECO:0000256" key="1">
    <source>
        <dbReference type="SAM" id="MobiDB-lite"/>
    </source>
</evidence>
<dbReference type="InterPro" id="IPR012340">
    <property type="entry name" value="NA-bd_OB-fold"/>
</dbReference>
<feature type="compositionally biased region" description="Acidic residues" evidence="1">
    <location>
        <begin position="188"/>
        <end position="203"/>
    </location>
</feature>
<dbReference type="PANTHER" id="PTHR21668">
    <property type="entry name" value="EIF-1A"/>
    <property type="match status" value="1"/>
</dbReference>
<evidence type="ECO:0000259" key="2">
    <source>
        <dbReference type="PROSITE" id="PS50832"/>
    </source>
</evidence>
<dbReference type="Proteomes" id="UP001162001">
    <property type="component" value="Segment"/>
</dbReference>
<feature type="region of interest" description="Disordered" evidence="1">
    <location>
        <begin position="1"/>
        <end position="22"/>
    </location>
</feature>
<feature type="region of interest" description="Disordered" evidence="1">
    <location>
        <begin position="157"/>
        <end position="203"/>
    </location>
</feature>
<feature type="compositionally biased region" description="Basic and acidic residues" evidence="1">
    <location>
        <begin position="172"/>
        <end position="187"/>
    </location>
</feature>
<keyword evidence="3" id="KW-0648">Protein biosynthesis</keyword>
<evidence type="ECO:0000313" key="3">
    <source>
        <dbReference type="EMBL" id="QKF93677.1"/>
    </source>
</evidence>
<dbReference type="InterPro" id="IPR006196">
    <property type="entry name" value="RNA-binding_domain_S1_IF1"/>
</dbReference>
<dbReference type="PROSITE" id="PS50832">
    <property type="entry name" value="S1_IF1_TYPE"/>
    <property type="match status" value="1"/>
</dbReference>